<evidence type="ECO:0000313" key="1">
    <source>
        <dbReference type="EMBL" id="GGM40599.1"/>
    </source>
</evidence>
<name>A0A8H9GPS7_9DEIO</name>
<keyword evidence="2" id="KW-1185">Reference proteome</keyword>
<accession>A0A8H9GPS7</accession>
<dbReference type="AlphaFoldDB" id="A0A8H9GPS7"/>
<dbReference type="EMBL" id="BMQG01000004">
    <property type="protein sequence ID" value="GGM40599.1"/>
    <property type="molecule type" value="Genomic_DNA"/>
</dbReference>
<dbReference type="Proteomes" id="UP000600547">
    <property type="component" value="Unassembled WGS sequence"/>
</dbReference>
<reference evidence="2" key="1">
    <citation type="journal article" date="2019" name="Int. J. Syst. Evol. Microbiol.">
        <title>The Global Catalogue of Microorganisms (GCM) 10K type strain sequencing project: providing services to taxonomists for standard genome sequencing and annotation.</title>
        <authorList>
            <consortium name="The Broad Institute Genomics Platform"/>
            <consortium name="The Broad Institute Genome Sequencing Center for Infectious Disease"/>
            <person name="Wu L."/>
            <person name="Ma J."/>
        </authorList>
    </citation>
    <scope>NUCLEOTIDE SEQUENCE [LARGE SCALE GENOMIC DNA]</scope>
    <source>
        <strain evidence="2">JCM 31047</strain>
    </source>
</reference>
<comment type="caution">
    <text evidence="1">The sequence shown here is derived from an EMBL/GenBank/DDBJ whole genome shotgun (WGS) entry which is preliminary data.</text>
</comment>
<sequence length="73" mass="7577">MILTQCAVADLAGAEAEEADAQAGGAEVPLFHEGHSAPPILIRDEIESLISCSLSIFPSPTRGEGGSREATER</sequence>
<protein>
    <submittedName>
        <fullName evidence="1">Uncharacterized protein</fullName>
    </submittedName>
</protein>
<organism evidence="1 2">
    <name type="scientific">Deinococcus arenae</name>
    <dbReference type="NCBI Taxonomy" id="1452751"/>
    <lineage>
        <taxon>Bacteria</taxon>
        <taxon>Thermotogati</taxon>
        <taxon>Deinococcota</taxon>
        <taxon>Deinococci</taxon>
        <taxon>Deinococcales</taxon>
        <taxon>Deinococcaceae</taxon>
        <taxon>Deinococcus</taxon>
    </lineage>
</organism>
<evidence type="ECO:0000313" key="2">
    <source>
        <dbReference type="Proteomes" id="UP000600547"/>
    </source>
</evidence>
<proteinExistence type="predicted"/>
<gene>
    <name evidence="1" type="ORF">GCM10008956_16320</name>
</gene>